<gene>
    <name evidence="1" type="ORF">R1sor_004150</name>
</gene>
<keyword evidence="2" id="KW-1185">Reference proteome</keyword>
<evidence type="ECO:0000313" key="2">
    <source>
        <dbReference type="Proteomes" id="UP001633002"/>
    </source>
</evidence>
<comment type="caution">
    <text evidence="1">The sequence shown here is derived from an EMBL/GenBank/DDBJ whole genome shotgun (WGS) entry which is preliminary data.</text>
</comment>
<protein>
    <submittedName>
        <fullName evidence="1">Uncharacterized protein</fullName>
    </submittedName>
</protein>
<accession>A0ABD3H3Z4</accession>
<name>A0ABD3H3Z4_9MARC</name>
<dbReference type="Proteomes" id="UP001633002">
    <property type="component" value="Unassembled WGS sequence"/>
</dbReference>
<evidence type="ECO:0000313" key="1">
    <source>
        <dbReference type="EMBL" id="KAL3686128.1"/>
    </source>
</evidence>
<organism evidence="1 2">
    <name type="scientific">Riccia sorocarpa</name>
    <dbReference type="NCBI Taxonomy" id="122646"/>
    <lineage>
        <taxon>Eukaryota</taxon>
        <taxon>Viridiplantae</taxon>
        <taxon>Streptophyta</taxon>
        <taxon>Embryophyta</taxon>
        <taxon>Marchantiophyta</taxon>
        <taxon>Marchantiopsida</taxon>
        <taxon>Marchantiidae</taxon>
        <taxon>Marchantiales</taxon>
        <taxon>Ricciaceae</taxon>
        <taxon>Riccia</taxon>
    </lineage>
</organism>
<proteinExistence type="predicted"/>
<dbReference type="EMBL" id="JBJQOH010000006">
    <property type="protein sequence ID" value="KAL3686128.1"/>
    <property type="molecule type" value="Genomic_DNA"/>
</dbReference>
<reference evidence="1 2" key="1">
    <citation type="submission" date="2024-09" db="EMBL/GenBank/DDBJ databases">
        <title>Chromosome-scale assembly of Riccia sorocarpa.</title>
        <authorList>
            <person name="Paukszto L."/>
        </authorList>
    </citation>
    <scope>NUCLEOTIDE SEQUENCE [LARGE SCALE GENOMIC DNA]</scope>
    <source>
        <strain evidence="1">LP-2024</strain>
        <tissue evidence="1">Aerial parts of the thallus</tissue>
    </source>
</reference>
<sequence length="356" mass="40268">MMEFALARENQETSELVGAAELRADMTRGVALQRGDTVKKSLFRLKDRHYAQILDYLETNDHFAEIMGSGKKMKVGGKNQSKASAFGHMAVELRQLGWHVLTGAAVKKKTERYVENYRKALVFYKGTGSGVTEEERQAGVTMEAKMNALCPHFSRMHALFGSRPNVDPPALCMICIPADERNLVWDSQVDIGVDRMVDRIVDGSNFDDEIHEVEDAVPDEENQDDVSESVVEEIPSIGGNEASPIMNRHESAEASPSELIQMWIGTREVQCWSCSKMLKSKRQNSNLLCWLRKRNTGLGCWRSEKQYERRNRGLERRRSCGTGAVGESECLAELETQIVSCNFRIVRKHETYVTRN</sequence>
<dbReference type="AlphaFoldDB" id="A0ABD3H3Z4"/>